<comment type="caution">
    <text evidence="4">The sequence shown here is derived from an EMBL/GenBank/DDBJ whole genome shotgun (WGS) entry which is preliminary data.</text>
</comment>
<evidence type="ECO:0000256" key="1">
    <source>
        <dbReference type="ARBA" id="ARBA00022786"/>
    </source>
</evidence>
<dbReference type="Pfam" id="PF00632">
    <property type="entry name" value="HECT"/>
    <property type="match status" value="1"/>
</dbReference>
<dbReference type="Proteomes" id="UP001516464">
    <property type="component" value="Unassembled WGS sequence"/>
</dbReference>
<dbReference type="EMBL" id="SBIQ01000072">
    <property type="protein sequence ID" value="KAF7683576.1"/>
    <property type="molecule type" value="Genomic_DNA"/>
</dbReference>
<evidence type="ECO:0000313" key="4">
    <source>
        <dbReference type="EMBL" id="KAF7683576.1"/>
    </source>
</evidence>
<organism evidence="4 5">
    <name type="scientific">Astathelohania contejeani</name>
    <dbReference type="NCBI Taxonomy" id="164912"/>
    <lineage>
        <taxon>Eukaryota</taxon>
        <taxon>Fungi</taxon>
        <taxon>Fungi incertae sedis</taxon>
        <taxon>Microsporidia</taxon>
        <taxon>Astathelohaniidae</taxon>
        <taxon>Astathelohania</taxon>
    </lineage>
</organism>
<proteinExistence type="predicted"/>
<evidence type="ECO:0000313" key="5">
    <source>
        <dbReference type="Proteomes" id="UP001516464"/>
    </source>
</evidence>
<dbReference type="InterPro" id="IPR000569">
    <property type="entry name" value="HECT_dom"/>
</dbReference>
<comment type="caution">
    <text evidence="2">Lacks conserved residue(s) required for the propagation of feature annotation.</text>
</comment>
<accession>A0ABQ7HZI8</accession>
<sequence length="190" mass="22770">MNALCTMKKKTIALKKNETISNHNWFDAFYEKINDEVSINLIIDQNNMLDDIINKFKELALNNETYVTKKIQLFSNPKNHSIFLYNTKEIIIDLSLKLLKKENLLFHCIDEEKKIYEPYIFDFDLINNCVYDKFKLIGRFIGLTIKNRIFIPFKLSDYFIKLLYGKNITGNDIYLKDHFYQRILKIKKNF</sequence>
<reference evidence="4 5" key="1">
    <citation type="submission" date="2019-01" db="EMBL/GenBank/DDBJ databases">
        <title>Genomes sequencing and comparative genomics of infectious freshwater microsporidia, Cucumispora dikerogammari and Thelohania contejeani.</title>
        <authorList>
            <person name="Cormier A."/>
            <person name="Giraud I."/>
            <person name="Wattier R."/>
            <person name="Teixeira M."/>
            <person name="Grandjean F."/>
            <person name="Rigaud T."/>
            <person name="Cordaux R."/>
        </authorList>
    </citation>
    <scope>NUCLEOTIDE SEQUENCE [LARGE SCALE GENOMIC DNA]</scope>
    <source>
        <strain evidence="4">T1</strain>
        <tissue evidence="4">Spores</tissue>
    </source>
</reference>
<name>A0ABQ7HZI8_9MICR</name>
<gene>
    <name evidence="4" type="ORF">TCON_1211</name>
</gene>
<dbReference type="InterPro" id="IPR035983">
    <property type="entry name" value="Hect_E3_ubiquitin_ligase"/>
</dbReference>
<protein>
    <recommendedName>
        <fullName evidence="3">HECT domain-containing protein</fullName>
    </recommendedName>
</protein>
<dbReference type="SUPFAM" id="SSF56204">
    <property type="entry name" value="Hect, E3 ligase catalytic domain"/>
    <property type="match status" value="1"/>
</dbReference>
<evidence type="ECO:0000256" key="2">
    <source>
        <dbReference type="PROSITE-ProRule" id="PRU00104"/>
    </source>
</evidence>
<feature type="domain" description="HECT" evidence="3">
    <location>
        <begin position="87"/>
        <end position="185"/>
    </location>
</feature>
<evidence type="ECO:0000259" key="3">
    <source>
        <dbReference type="PROSITE" id="PS50237"/>
    </source>
</evidence>
<dbReference type="Gene3D" id="3.90.1750.10">
    <property type="entry name" value="Hect, E3 ligase catalytic domains"/>
    <property type="match status" value="1"/>
</dbReference>
<keyword evidence="5" id="KW-1185">Reference proteome</keyword>
<dbReference type="PROSITE" id="PS50237">
    <property type="entry name" value="HECT"/>
    <property type="match status" value="1"/>
</dbReference>
<keyword evidence="1 2" id="KW-0833">Ubl conjugation pathway</keyword>